<name>A0A142EN50_9BACT</name>
<organism evidence="3 4">
    <name type="scientific">Algoriphagus sanaruensis</name>
    <dbReference type="NCBI Taxonomy" id="1727163"/>
    <lineage>
        <taxon>Bacteria</taxon>
        <taxon>Pseudomonadati</taxon>
        <taxon>Bacteroidota</taxon>
        <taxon>Cytophagia</taxon>
        <taxon>Cytophagales</taxon>
        <taxon>Cyclobacteriaceae</taxon>
        <taxon>Algoriphagus</taxon>
    </lineage>
</organism>
<protein>
    <recommendedName>
        <fullName evidence="2">AMP-dependent synthetase/ligase domain-containing protein</fullName>
    </recommendedName>
</protein>
<evidence type="ECO:0000313" key="4">
    <source>
        <dbReference type="Proteomes" id="UP000073816"/>
    </source>
</evidence>
<dbReference type="RefSeq" id="WP_067546292.1">
    <property type="nucleotide sequence ID" value="NZ_CP012836.1"/>
</dbReference>
<evidence type="ECO:0000313" key="3">
    <source>
        <dbReference type="EMBL" id="AMQ56555.1"/>
    </source>
</evidence>
<dbReference type="GO" id="GO:0006631">
    <property type="term" value="P:fatty acid metabolic process"/>
    <property type="evidence" value="ECO:0007669"/>
    <property type="project" value="TreeGrafter"/>
</dbReference>
<dbReference type="PATRIC" id="fig|1727163.4.peg.1880"/>
<dbReference type="SUPFAM" id="SSF56801">
    <property type="entry name" value="Acetyl-CoA synthetase-like"/>
    <property type="match status" value="1"/>
</dbReference>
<dbReference type="InterPro" id="IPR045851">
    <property type="entry name" value="AMP-bd_C_sf"/>
</dbReference>
<evidence type="ECO:0000259" key="2">
    <source>
        <dbReference type="Pfam" id="PF00501"/>
    </source>
</evidence>
<sequence>MFKLHFENQVFVTVNDFEKISLALPDYAIAAFSFCKSWLQGEHHFTQFTSGSTGIPKEISLSRHQMIASARGTGDFFGIDSNSILLCCLNPSFIAGKMMLVRAMVWDCEIYLVEPKANPLLGLNQTFDFAAMVPLQVETTLQDSDSCVKLKEIRNLIIGGAPLSTSLKSELVNQGISAWQTFGMTETVSHIALARISESELLYQALPGVEIGQDDRGALWVKSSKSGTDPIQTNDLIELRSINSFIWLGRTDFVINSAGIKYSPELLEEKSRLVLEEIYPGTSFFFFGEKDPKLGEQIVLILEATENSRLKILKERLKEVLHKYEMPRKFYFSKHFARTESGKLNRIQTFNSLC</sequence>
<dbReference type="EMBL" id="CP012836">
    <property type="protein sequence ID" value="AMQ56555.1"/>
    <property type="molecule type" value="Genomic_DNA"/>
</dbReference>
<dbReference type="PANTHER" id="PTHR43201:SF8">
    <property type="entry name" value="ACYL-COA SYNTHETASE FAMILY MEMBER 3"/>
    <property type="match status" value="1"/>
</dbReference>
<keyword evidence="4" id="KW-1185">Reference proteome</keyword>
<dbReference type="OrthoDB" id="8870348at2"/>
<dbReference type="KEGG" id="alm:AO498_09005"/>
<reference evidence="4" key="1">
    <citation type="submission" date="2015-09" db="EMBL/GenBank/DDBJ databases">
        <title>Complete sequence of Algoriphagus sp. M8-2.</title>
        <authorList>
            <person name="Shintani M."/>
        </authorList>
    </citation>
    <scope>NUCLEOTIDE SEQUENCE [LARGE SCALE GENOMIC DNA]</scope>
    <source>
        <strain evidence="4">M8-2</strain>
    </source>
</reference>
<dbReference type="PANTHER" id="PTHR43201">
    <property type="entry name" value="ACYL-COA SYNTHETASE"/>
    <property type="match status" value="1"/>
</dbReference>
<dbReference type="InterPro" id="IPR000873">
    <property type="entry name" value="AMP-dep_synth/lig_dom"/>
</dbReference>
<dbReference type="InterPro" id="IPR042099">
    <property type="entry name" value="ANL_N_sf"/>
</dbReference>
<dbReference type="Pfam" id="PF00501">
    <property type="entry name" value="AMP-binding"/>
    <property type="match status" value="1"/>
</dbReference>
<reference evidence="3 4" key="2">
    <citation type="journal article" date="2016" name="Genome Announc.">
        <title>Complete Genome Sequence of Algoriphagus sp. Strain M8-2, Isolated from a Brackish Lake.</title>
        <authorList>
            <person name="Muraguchi Y."/>
            <person name="Kushimoto K."/>
            <person name="Ohtsubo Y."/>
            <person name="Suzuki T."/>
            <person name="Dohra H."/>
            <person name="Kimbara K."/>
            <person name="Shintani M."/>
        </authorList>
    </citation>
    <scope>NUCLEOTIDE SEQUENCE [LARGE SCALE GENOMIC DNA]</scope>
    <source>
        <strain evidence="3 4">M8-2</strain>
    </source>
</reference>
<dbReference type="STRING" id="1727163.AO498_09005"/>
<dbReference type="Gene3D" id="3.40.50.12780">
    <property type="entry name" value="N-terminal domain of ligase-like"/>
    <property type="match status" value="1"/>
</dbReference>
<dbReference type="Gene3D" id="3.30.300.30">
    <property type="match status" value="1"/>
</dbReference>
<dbReference type="GO" id="GO:0031956">
    <property type="term" value="F:medium-chain fatty acid-CoA ligase activity"/>
    <property type="evidence" value="ECO:0007669"/>
    <property type="project" value="TreeGrafter"/>
</dbReference>
<evidence type="ECO:0000256" key="1">
    <source>
        <dbReference type="ARBA" id="ARBA00006432"/>
    </source>
</evidence>
<proteinExistence type="inferred from homology"/>
<dbReference type="Proteomes" id="UP000073816">
    <property type="component" value="Chromosome"/>
</dbReference>
<comment type="similarity">
    <text evidence="1">Belongs to the ATP-dependent AMP-binding enzyme family.</text>
</comment>
<feature type="domain" description="AMP-dependent synthetase/ligase" evidence="2">
    <location>
        <begin position="45"/>
        <end position="193"/>
    </location>
</feature>
<dbReference type="AlphaFoldDB" id="A0A142EN50"/>
<gene>
    <name evidence="3" type="ORF">AO498_09005</name>
</gene>
<accession>A0A142EN50</accession>